<gene>
    <name evidence="6" type="ORF">Ga0074812_117100</name>
</gene>
<dbReference type="InterPro" id="IPR042099">
    <property type="entry name" value="ANL_N_sf"/>
</dbReference>
<dbReference type="PANTHER" id="PTHR43201">
    <property type="entry name" value="ACYL-COA SYNTHETASE"/>
    <property type="match status" value="1"/>
</dbReference>
<dbReference type="InterPro" id="IPR025110">
    <property type="entry name" value="AMP-bd_C"/>
</dbReference>
<evidence type="ECO:0000313" key="6">
    <source>
        <dbReference type="EMBL" id="CUU58191.1"/>
    </source>
</evidence>
<dbReference type="SUPFAM" id="SSF56801">
    <property type="entry name" value="Acetyl-CoA synthetase-like"/>
    <property type="match status" value="1"/>
</dbReference>
<comment type="similarity">
    <text evidence="1">Belongs to the ATP-dependent AMP-binding enzyme family.</text>
</comment>
<dbReference type="PROSITE" id="PS00455">
    <property type="entry name" value="AMP_BINDING"/>
    <property type="match status" value="1"/>
</dbReference>
<evidence type="ECO:0000259" key="5">
    <source>
        <dbReference type="Pfam" id="PF13193"/>
    </source>
</evidence>
<dbReference type="Gene3D" id="3.30.300.30">
    <property type="match status" value="1"/>
</dbReference>
<dbReference type="GO" id="GO:0006631">
    <property type="term" value="P:fatty acid metabolic process"/>
    <property type="evidence" value="ECO:0007669"/>
    <property type="project" value="TreeGrafter"/>
</dbReference>
<accession>A0A0S4QST3</accession>
<feature type="domain" description="AMP-dependent synthetase/ligase" evidence="4">
    <location>
        <begin position="44"/>
        <end position="448"/>
    </location>
</feature>
<evidence type="ECO:0000256" key="1">
    <source>
        <dbReference type="ARBA" id="ARBA00006432"/>
    </source>
</evidence>
<dbReference type="InterPro" id="IPR020845">
    <property type="entry name" value="AMP-binding_CS"/>
</dbReference>
<dbReference type="Pfam" id="PF13193">
    <property type="entry name" value="AMP-binding_C"/>
    <property type="match status" value="1"/>
</dbReference>
<dbReference type="GO" id="GO:0031956">
    <property type="term" value="F:medium-chain fatty acid-CoA ligase activity"/>
    <property type="evidence" value="ECO:0007669"/>
    <property type="project" value="TreeGrafter"/>
</dbReference>
<evidence type="ECO:0000256" key="2">
    <source>
        <dbReference type="ARBA" id="ARBA00022598"/>
    </source>
</evidence>
<dbReference type="InterPro" id="IPR000873">
    <property type="entry name" value="AMP-dep_synth/lig_dom"/>
</dbReference>
<keyword evidence="7" id="KW-1185">Reference proteome</keyword>
<dbReference type="Gene3D" id="3.40.50.12780">
    <property type="entry name" value="N-terminal domain of ligase-like"/>
    <property type="match status" value="1"/>
</dbReference>
<reference evidence="7" key="1">
    <citation type="submission" date="2015-11" db="EMBL/GenBank/DDBJ databases">
        <authorList>
            <person name="Varghese N."/>
        </authorList>
    </citation>
    <scope>NUCLEOTIDE SEQUENCE [LARGE SCALE GENOMIC DNA]</scope>
    <source>
        <strain evidence="7">DSM 45899</strain>
    </source>
</reference>
<sequence>MVVAGNEGVDPWWPEFGAPADLAVIEEVPLAERGLPASTHALLRHAAQTWPSRPAVSLLPSGEKWDRPVVWTFADLCGRVNQVANVLTRLGVGRRDAVAILAPNNGLVLAALLAAQTVGIAAPLNPGLAHDQIVGLLRLSGARVLVTAGPELDPEVWATAVRLAAGAGLRAVLAVRPDGATGIPPALDGPVPALDGPVAGTGAAARVAYLDELMAAEPADTLTAPDRPRPGDIASYFHTGGTTGSPKLAAHTHANEVVNAWQIAVGVRLADDVAALAGLPLFHVNAVVLTCLAPLYRGQHVVWAGPLGYRDPSLYRVFWKIVERYRVAAMSAVPTVYSVLAACPVDADISTLVLPVVGAAPLPEEIRRGFADRTGGLQLCEGYGLTEATCASARNLPGHLRPGTVGQRLPYQRIRAVRIEADGTWTDLPAGETGALVIAGPNVFPGYLRPGSDEPGSDPVPDPEPEPAGRIADGWLDTGDLGSVGPDGFVRLVGRAKDLIIRGGHNIDPTSIEDVLLRHPDVTAAAAVGRPDAHSGEVPVAYVAVRAGATVAAQDLLEWAAARIPERAAVPKVVHLVDSIPMTLVGKTFKVPLREDAARRAAGAALEEAGLAEAAATLTVHTEGGGPVLTVTEPADERSAARVSAELGRFATAWRFRPATRAVGPTTVTGG</sequence>
<evidence type="ECO:0000313" key="7">
    <source>
        <dbReference type="Proteomes" id="UP000198802"/>
    </source>
</evidence>
<feature type="domain" description="AMP-binding enzyme C-terminal" evidence="5">
    <location>
        <begin position="512"/>
        <end position="587"/>
    </location>
</feature>
<dbReference type="AlphaFoldDB" id="A0A0S4QST3"/>
<dbReference type="EMBL" id="FAOZ01000017">
    <property type="protein sequence ID" value="CUU58191.1"/>
    <property type="molecule type" value="Genomic_DNA"/>
</dbReference>
<dbReference type="InterPro" id="IPR045851">
    <property type="entry name" value="AMP-bd_C_sf"/>
</dbReference>
<dbReference type="Proteomes" id="UP000198802">
    <property type="component" value="Unassembled WGS sequence"/>
</dbReference>
<dbReference type="PANTHER" id="PTHR43201:SF5">
    <property type="entry name" value="MEDIUM-CHAIN ACYL-COA LIGASE ACSF2, MITOCHONDRIAL"/>
    <property type="match status" value="1"/>
</dbReference>
<organism evidence="6 7">
    <name type="scientific">Parafrankia irregularis</name>
    <dbReference type="NCBI Taxonomy" id="795642"/>
    <lineage>
        <taxon>Bacteria</taxon>
        <taxon>Bacillati</taxon>
        <taxon>Actinomycetota</taxon>
        <taxon>Actinomycetes</taxon>
        <taxon>Frankiales</taxon>
        <taxon>Frankiaceae</taxon>
        <taxon>Parafrankia</taxon>
    </lineage>
</organism>
<protein>
    <submittedName>
        <fullName evidence="6">Fatty-acyl-CoA synthase</fullName>
    </submittedName>
</protein>
<dbReference type="Pfam" id="PF00501">
    <property type="entry name" value="AMP-binding"/>
    <property type="match status" value="1"/>
</dbReference>
<name>A0A0S4QST3_9ACTN</name>
<keyword evidence="2" id="KW-0436">Ligase</keyword>
<evidence type="ECO:0000256" key="3">
    <source>
        <dbReference type="SAM" id="MobiDB-lite"/>
    </source>
</evidence>
<dbReference type="NCBIfam" id="NF005714">
    <property type="entry name" value="PRK07529.1"/>
    <property type="match status" value="1"/>
</dbReference>
<feature type="region of interest" description="Disordered" evidence="3">
    <location>
        <begin position="447"/>
        <end position="472"/>
    </location>
</feature>
<evidence type="ECO:0000259" key="4">
    <source>
        <dbReference type="Pfam" id="PF00501"/>
    </source>
</evidence>
<proteinExistence type="inferred from homology"/>